<name>A0A9P0D6D7_9CUCU</name>
<gene>
    <name evidence="2" type="ORF">PSYICH_LOCUS11442</name>
</gene>
<organism evidence="2 3">
    <name type="scientific">Psylliodes chrysocephalus</name>
    <dbReference type="NCBI Taxonomy" id="3402493"/>
    <lineage>
        <taxon>Eukaryota</taxon>
        <taxon>Metazoa</taxon>
        <taxon>Ecdysozoa</taxon>
        <taxon>Arthropoda</taxon>
        <taxon>Hexapoda</taxon>
        <taxon>Insecta</taxon>
        <taxon>Pterygota</taxon>
        <taxon>Neoptera</taxon>
        <taxon>Endopterygota</taxon>
        <taxon>Coleoptera</taxon>
        <taxon>Polyphaga</taxon>
        <taxon>Cucujiformia</taxon>
        <taxon>Chrysomeloidea</taxon>
        <taxon>Chrysomelidae</taxon>
        <taxon>Galerucinae</taxon>
        <taxon>Alticini</taxon>
        <taxon>Psylliodes</taxon>
    </lineage>
</organism>
<proteinExistence type="predicted"/>
<evidence type="ECO:0000313" key="2">
    <source>
        <dbReference type="EMBL" id="CAH1111279.1"/>
    </source>
</evidence>
<keyword evidence="3" id="KW-1185">Reference proteome</keyword>
<accession>A0A9P0D6D7</accession>
<dbReference type="Proteomes" id="UP001153636">
    <property type="component" value="Chromosome 5"/>
</dbReference>
<reference evidence="2" key="1">
    <citation type="submission" date="2022-01" db="EMBL/GenBank/DDBJ databases">
        <authorList>
            <person name="King R."/>
        </authorList>
    </citation>
    <scope>NUCLEOTIDE SEQUENCE</scope>
</reference>
<feature type="region of interest" description="Disordered" evidence="1">
    <location>
        <begin position="1"/>
        <end position="36"/>
    </location>
</feature>
<evidence type="ECO:0000256" key="1">
    <source>
        <dbReference type="SAM" id="MobiDB-lite"/>
    </source>
</evidence>
<dbReference type="AlphaFoldDB" id="A0A9P0D6D7"/>
<sequence length="310" mass="36236">MNNRRTLKRKSDDVYNPPAKIARRRPSAEDSEIKPGASSYLPEYLKKLMILKNELKKECPRKQAKARAIEYKILNEAVVLALTDLLTNLKKEEGKEDPSDNPDQFTDFLRDAISGNIKDRLLHSVLDTDWTLTKSNATSSAVKKMLKMYREKEIENQNPVKEYKDIPLCKVARRDATDETKQGYFNFLPKYLQDFIKEKNGLRKPCPKSKINTVQLEHSFLSRAAVLELKHFSEKTRREIGIRRLMPVPDEFPKYLQKIISLNVKDRMYHQLYRTKPALARYNASTNAVKKMLKMHEGKEKYKMEPSIWD</sequence>
<evidence type="ECO:0000313" key="3">
    <source>
        <dbReference type="Proteomes" id="UP001153636"/>
    </source>
</evidence>
<protein>
    <submittedName>
        <fullName evidence="2">Uncharacterized protein</fullName>
    </submittedName>
</protein>
<dbReference type="OrthoDB" id="6803659at2759"/>
<dbReference type="EMBL" id="OV651817">
    <property type="protein sequence ID" value="CAH1111279.1"/>
    <property type="molecule type" value="Genomic_DNA"/>
</dbReference>